<sequence length="204" mass="22987">MAHEERKHKQQGKKKSNIKDKVKLMKKQTKKKITVYSSSDESNVPIPLDDISEYESSKDDSSLLSSNNIIVPSLLINEFAAYILSVIANAMSTFHSKTCIHFVARSTQADYISIENKDGCFSSLGRTGGKHSLLIWPTTSRKQNTNNQNTPYDYGSIMHYERTAFSIQPGLETITPIPDRRVEIGQRQGLSNTDILRINKLYGC</sequence>
<evidence type="ECO:0000313" key="4">
    <source>
        <dbReference type="RefSeq" id="XP_042605477.1"/>
    </source>
</evidence>
<dbReference type="InterPro" id="IPR001506">
    <property type="entry name" value="Peptidase_M12A"/>
</dbReference>
<dbReference type="GeneID" id="122141643"/>
<organism evidence="4">
    <name type="scientific">Cyprinus carpio</name>
    <name type="common">Common carp</name>
    <dbReference type="NCBI Taxonomy" id="7962"/>
    <lineage>
        <taxon>Eukaryota</taxon>
        <taxon>Metazoa</taxon>
        <taxon>Chordata</taxon>
        <taxon>Craniata</taxon>
        <taxon>Vertebrata</taxon>
        <taxon>Euteleostomi</taxon>
        <taxon>Actinopterygii</taxon>
        <taxon>Neopterygii</taxon>
        <taxon>Teleostei</taxon>
        <taxon>Ostariophysi</taxon>
        <taxon>Cypriniformes</taxon>
        <taxon>Cyprinidae</taxon>
        <taxon>Cyprininae</taxon>
        <taxon>Cyprinus</taxon>
    </lineage>
</organism>
<dbReference type="AlphaFoldDB" id="A0A9Q9XP78"/>
<evidence type="ECO:0000256" key="1">
    <source>
        <dbReference type="PROSITE-ProRule" id="PRU01211"/>
    </source>
</evidence>
<comment type="caution">
    <text evidence="1">Lacks conserved residue(s) required for the propagation of feature annotation.</text>
</comment>
<reference evidence="4" key="1">
    <citation type="submission" date="2025-08" db="UniProtKB">
        <authorList>
            <consortium name="RefSeq"/>
        </authorList>
    </citation>
    <scope>IDENTIFICATION</scope>
    <source>
        <tissue evidence="4">Muscle</tissue>
    </source>
</reference>
<gene>
    <name evidence="4" type="primary">LOC122141643</name>
</gene>
<accession>A0A9Q9XP78</accession>
<dbReference type="PANTHER" id="PTHR10127:SF839">
    <property type="entry name" value="HATCHING ENZYME 1.2-RELATED"/>
    <property type="match status" value="1"/>
</dbReference>
<dbReference type="GO" id="GO:0004222">
    <property type="term" value="F:metalloendopeptidase activity"/>
    <property type="evidence" value="ECO:0007669"/>
    <property type="project" value="InterPro"/>
</dbReference>
<name>A0A9Q9XP78_CYPCA</name>
<feature type="compositionally biased region" description="Basic residues" evidence="2">
    <location>
        <begin position="24"/>
        <end position="33"/>
    </location>
</feature>
<dbReference type="GO" id="GO:0006508">
    <property type="term" value="P:proteolysis"/>
    <property type="evidence" value="ECO:0007669"/>
    <property type="project" value="InterPro"/>
</dbReference>
<proteinExistence type="predicted"/>
<dbReference type="KEGG" id="ccar:122141643"/>
<feature type="region of interest" description="Disordered" evidence="2">
    <location>
        <begin position="1"/>
        <end position="44"/>
    </location>
</feature>
<protein>
    <submittedName>
        <fullName evidence="4">Hatching enzyme 1.2-like</fullName>
    </submittedName>
</protein>
<dbReference type="OrthoDB" id="291007at2759"/>
<dbReference type="PANTHER" id="PTHR10127">
    <property type="entry name" value="DISCOIDIN, CUB, EGF, LAMININ , AND ZINC METALLOPROTEASE DOMAIN CONTAINING"/>
    <property type="match status" value="1"/>
</dbReference>
<evidence type="ECO:0000256" key="2">
    <source>
        <dbReference type="SAM" id="MobiDB-lite"/>
    </source>
</evidence>
<dbReference type="RefSeq" id="XP_042605477.1">
    <property type="nucleotide sequence ID" value="XM_042749543.1"/>
</dbReference>
<evidence type="ECO:0000259" key="3">
    <source>
        <dbReference type="PROSITE" id="PS51864"/>
    </source>
</evidence>
<feature type="domain" description="Peptidase M12A" evidence="3">
    <location>
        <begin position="146"/>
        <end position="204"/>
    </location>
</feature>
<dbReference type="PROSITE" id="PS51864">
    <property type="entry name" value="ASTACIN"/>
    <property type="match status" value="1"/>
</dbReference>
<dbReference type="Pfam" id="PF01400">
    <property type="entry name" value="Astacin"/>
    <property type="match status" value="2"/>
</dbReference>
<dbReference type="Proteomes" id="UP001155660">
    <property type="component" value="Chromosome B22"/>
</dbReference>